<reference evidence="13" key="1">
    <citation type="submission" date="2017-01" db="EMBL/GenBank/DDBJ databases">
        <authorList>
            <person name="Varghese N."/>
            <person name="Submissions S."/>
        </authorList>
    </citation>
    <scope>NUCLEOTIDE SEQUENCE [LARGE SCALE GENOMIC DNA]</scope>
    <source>
        <strain evidence="13">DSM 18017</strain>
    </source>
</reference>
<comment type="catalytic activity">
    <reaction evidence="8">
        <text>a quinone + NADH + H(+) = a quinol + NAD(+)</text>
        <dbReference type="Rhea" id="RHEA:46160"/>
        <dbReference type="ChEBI" id="CHEBI:15378"/>
        <dbReference type="ChEBI" id="CHEBI:24646"/>
        <dbReference type="ChEBI" id="CHEBI:57540"/>
        <dbReference type="ChEBI" id="CHEBI:57945"/>
        <dbReference type="ChEBI" id="CHEBI:132124"/>
        <dbReference type="EC" id="1.6.5.9"/>
    </reaction>
</comment>
<dbReference type="PANTHER" id="PTHR43706">
    <property type="entry name" value="NADH DEHYDROGENASE"/>
    <property type="match status" value="1"/>
</dbReference>
<evidence type="ECO:0000259" key="10">
    <source>
        <dbReference type="Pfam" id="PF07992"/>
    </source>
</evidence>
<keyword evidence="13" id="KW-1185">Reference proteome</keyword>
<dbReference type="Pfam" id="PF22366">
    <property type="entry name" value="NDH2_C"/>
    <property type="match status" value="1"/>
</dbReference>
<name>A0A1N7LF20_9FLAO</name>
<feature type="domain" description="External alternative NADH-ubiquinone oxidoreductase-like C-terminal" evidence="11">
    <location>
        <begin position="360"/>
        <end position="415"/>
    </location>
</feature>
<protein>
    <recommendedName>
        <fullName evidence="2">NADH:ubiquinone reductase (non-electrogenic)</fullName>
        <ecNumber evidence="2">1.6.5.9</ecNumber>
    </recommendedName>
</protein>
<feature type="transmembrane region" description="Helical" evidence="9">
    <location>
        <begin position="383"/>
        <end position="402"/>
    </location>
</feature>
<sequence length="436" mass="48967">MKYIAPFQYSLNMKKHVLIVGGGFAGINLIKSLKNDKRFKITLVDKNNYHFFPPLIYQVATSFIEASNISYPFRKLFSENKNVKFHMGSLIKINSENKSIETDTGILSYDYLILALGTESNFFGMENVKKHALPMKNIEEALYLRNHILLTFEEAARNKDITEAEKLQNIVIAGGGPTGVELAGMLAEMGGYIAQKEYPEIKLRLSSIYLIDALPSLLSPMSKLAQTTAYEKLKELGVKVLLNVSVKDYVDSKVILSDGKSIETETLIWTSGVIGREINGLPEESIGKGRRILVDAYNKVENTENIYALGDISLMLSEEKYPKGHPQLAQVAIQQGKNLAANFKRIEDEKVLEPFRYSDKGSMAIISKYNAVVDLPKHSFKGFIAWLTWLFIHIIPLVGFGNKVQLAVDWFRLFITNNPSIRLILYPKRNAGNGSS</sequence>
<dbReference type="GO" id="GO:0050136">
    <property type="term" value="F:NADH dehydrogenase (quinone) (non-electrogenic) activity"/>
    <property type="evidence" value="ECO:0007669"/>
    <property type="project" value="UniProtKB-EC"/>
</dbReference>
<feature type="domain" description="FAD/NAD(P)-binding" evidence="10">
    <location>
        <begin position="16"/>
        <end position="336"/>
    </location>
</feature>
<dbReference type="Pfam" id="PF07992">
    <property type="entry name" value="Pyr_redox_2"/>
    <property type="match status" value="1"/>
</dbReference>
<organism evidence="12 13">
    <name type="scientific">Chryseobacterium ureilyticum</name>
    <dbReference type="NCBI Taxonomy" id="373668"/>
    <lineage>
        <taxon>Bacteria</taxon>
        <taxon>Pseudomonadati</taxon>
        <taxon>Bacteroidota</taxon>
        <taxon>Flavobacteriia</taxon>
        <taxon>Flavobacteriales</taxon>
        <taxon>Weeksellaceae</taxon>
        <taxon>Chryseobacterium group</taxon>
        <taxon>Chryseobacterium</taxon>
    </lineage>
</organism>
<keyword evidence="9" id="KW-0472">Membrane</keyword>
<dbReference type="PANTHER" id="PTHR43706:SF47">
    <property type="entry name" value="EXTERNAL NADH-UBIQUINONE OXIDOREDUCTASE 1, MITOCHONDRIAL-RELATED"/>
    <property type="match status" value="1"/>
</dbReference>
<dbReference type="InterPro" id="IPR054585">
    <property type="entry name" value="NDH2-like_C"/>
</dbReference>
<dbReference type="InterPro" id="IPR045024">
    <property type="entry name" value="NDH-2"/>
</dbReference>
<keyword evidence="5" id="KW-0809">Transit peptide</keyword>
<evidence type="ECO:0000256" key="4">
    <source>
        <dbReference type="ARBA" id="ARBA00022827"/>
    </source>
</evidence>
<accession>A0A1N7LF20</accession>
<dbReference type="PRINTS" id="PR00368">
    <property type="entry name" value="FADPNR"/>
</dbReference>
<evidence type="ECO:0000256" key="1">
    <source>
        <dbReference type="ARBA" id="ARBA00005272"/>
    </source>
</evidence>
<evidence type="ECO:0000256" key="9">
    <source>
        <dbReference type="SAM" id="Phobius"/>
    </source>
</evidence>
<evidence type="ECO:0000313" key="13">
    <source>
        <dbReference type="Proteomes" id="UP000186744"/>
    </source>
</evidence>
<dbReference type="Proteomes" id="UP000186744">
    <property type="component" value="Unassembled WGS sequence"/>
</dbReference>
<evidence type="ECO:0000256" key="8">
    <source>
        <dbReference type="ARBA" id="ARBA00047599"/>
    </source>
</evidence>
<evidence type="ECO:0000256" key="7">
    <source>
        <dbReference type="ARBA" id="ARBA00023027"/>
    </source>
</evidence>
<evidence type="ECO:0000256" key="5">
    <source>
        <dbReference type="ARBA" id="ARBA00022946"/>
    </source>
</evidence>
<keyword evidence="7" id="KW-0520">NAD</keyword>
<evidence type="ECO:0000313" key="12">
    <source>
        <dbReference type="EMBL" id="SIS72412.1"/>
    </source>
</evidence>
<evidence type="ECO:0000256" key="6">
    <source>
        <dbReference type="ARBA" id="ARBA00023002"/>
    </source>
</evidence>
<dbReference type="InterPro" id="IPR036188">
    <property type="entry name" value="FAD/NAD-bd_sf"/>
</dbReference>
<dbReference type="InterPro" id="IPR023753">
    <property type="entry name" value="FAD/NAD-binding_dom"/>
</dbReference>
<evidence type="ECO:0000256" key="2">
    <source>
        <dbReference type="ARBA" id="ARBA00012637"/>
    </source>
</evidence>
<dbReference type="STRING" id="373668.SAMN05421786_1011253"/>
<dbReference type="AlphaFoldDB" id="A0A1N7LF20"/>
<keyword evidence="9" id="KW-0812">Transmembrane</keyword>
<comment type="similarity">
    <text evidence="1">Belongs to the NADH dehydrogenase family.</text>
</comment>
<keyword evidence="9" id="KW-1133">Transmembrane helix</keyword>
<gene>
    <name evidence="12" type="ORF">SAMN05421786_1011253</name>
</gene>
<dbReference type="PRINTS" id="PR00411">
    <property type="entry name" value="PNDRDTASEI"/>
</dbReference>
<keyword evidence="6" id="KW-0560">Oxidoreductase</keyword>
<dbReference type="SUPFAM" id="SSF51905">
    <property type="entry name" value="FAD/NAD(P)-binding domain"/>
    <property type="match status" value="2"/>
</dbReference>
<keyword evidence="4" id="KW-0274">FAD</keyword>
<dbReference type="EC" id="1.6.5.9" evidence="2"/>
<keyword evidence="3" id="KW-0285">Flavoprotein</keyword>
<evidence type="ECO:0000259" key="11">
    <source>
        <dbReference type="Pfam" id="PF22366"/>
    </source>
</evidence>
<dbReference type="Gene3D" id="3.50.50.100">
    <property type="match status" value="1"/>
</dbReference>
<evidence type="ECO:0000256" key="3">
    <source>
        <dbReference type="ARBA" id="ARBA00022630"/>
    </source>
</evidence>
<proteinExistence type="inferred from homology"/>
<dbReference type="EMBL" id="FTOL01000001">
    <property type="protein sequence ID" value="SIS72412.1"/>
    <property type="molecule type" value="Genomic_DNA"/>
</dbReference>